<dbReference type="Gene3D" id="1.25.40.10">
    <property type="entry name" value="Tetratricopeptide repeat domain"/>
    <property type="match status" value="3"/>
</dbReference>
<keyword evidence="5" id="KW-1185">Reference proteome</keyword>
<evidence type="ECO:0000256" key="3">
    <source>
        <dbReference type="PROSITE-ProRule" id="PRU00339"/>
    </source>
</evidence>
<evidence type="ECO:0000256" key="2">
    <source>
        <dbReference type="ARBA" id="ARBA00022803"/>
    </source>
</evidence>
<dbReference type="AlphaFoldDB" id="A0A254N2Q3"/>
<dbReference type="PANTHER" id="PTHR44858">
    <property type="entry name" value="TETRATRICOPEPTIDE REPEAT PROTEIN 6"/>
    <property type="match status" value="1"/>
</dbReference>
<dbReference type="EMBL" id="NISI01000011">
    <property type="protein sequence ID" value="OWR02024.1"/>
    <property type="molecule type" value="Genomic_DNA"/>
</dbReference>
<dbReference type="PROSITE" id="PS50293">
    <property type="entry name" value="TPR_REGION"/>
    <property type="match status" value="1"/>
</dbReference>
<keyword evidence="2 3" id="KW-0802">TPR repeat</keyword>
<dbReference type="Pfam" id="PF13432">
    <property type="entry name" value="TPR_16"/>
    <property type="match status" value="1"/>
</dbReference>
<dbReference type="InterPro" id="IPR019734">
    <property type="entry name" value="TPR_rpt"/>
</dbReference>
<dbReference type="InterPro" id="IPR050498">
    <property type="entry name" value="Ycf3"/>
</dbReference>
<sequence length="620" mass="66757">MGAQNLRINSLTMAGISPASSLGQGLRAMAAGQLDAARSLLEQALREQPAAPQPPAALGQLAAQRQQWAEAEAWFLRSLQLQANQPRVWLARGQMLEMLQQPAAAAEAFDQAARHAPELAAAHYQHARLRRDLGERERALHAAQQAARLAPQDANTLQLLAMLQEECSQLPEALATLDAALLLAPDRAALHHNRGVVLYRLGRHAQALASHQRAHGLGLDVAEAHYNLGNTLQALGRADEALAAYRRALVLQPLHALSLYDLAKLRWALGHGDFTAELEAAERAAPQSDVPPSLLGLLLLRAERAEAAASAYRRAAALAPTNAAYADGLGQSLSLLGQHDAACAAHRQAVALAPDNAAVLSNAARSLYAAGHAAEGLTLAERACAAAPADQHAIALLGTGWRLTGDPRAAWLNDLDRCVAVLDISPPPGWPDIHSFNAALAEELTRLHTDAEAPIDQTLRHGTQTRGNLFDLDLPLVQALKHQIAQAITTWLATRSAEPGHPFFGRLPQPAGAWHFTDSWSSRLRSAGFHTNHIHGHGWLSSCYYVATPPSALREGSRDGWIKFGEPDLPAPLRERLPPGRMEAPQPGRLALFPSYLWHGTTPFQDDAFRLTVAFDVVPD</sequence>
<dbReference type="SUPFAM" id="SSF81901">
    <property type="entry name" value="HCP-like"/>
    <property type="match status" value="1"/>
</dbReference>
<reference evidence="4 5" key="1">
    <citation type="journal article" date="2007" name="Int. J. Syst. Evol. Microbiol.">
        <title>Description of Pelomonas aquatica sp. nov. and Pelomonas puraquae sp. nov., isolated from industrial and haemodialysis water.</title>
        <authorList>
            <person name="Gomila M."/>
            <person name="Bowien B."/>
            <person name="Falsen E."/>
            <person name="Moore E.R."/>
            <person name="Lalucat J."/>
        </authorList>
    </citation>
    <scope>NUCLEOTIDE SEQUENCE [LARGE SCALE GENOMIC DNA]</scope>
    <source>
        <strain evidence="4 5">CCUG 52769</strain>
    </source>
</reference>
<dbReference type="PROSITE" id="PS50005">
    <property type="entry name" value="TPR"/>
    <property type="match status" value="2"/>
</dbReference>
<evidence type="ECO:0000256" key="1">
    <source>
        <dbReference type="ARBA" id="ARBA00022737"/>
    </source>
</evidence>
<dbReference type="GO" id="GO:0046813">
    <property type="term" value="P:receptor-mediated virion attachment to host cell"/>
    <property type="evidence" value="ECO:0007669"/>
    <property type="project" value="TreeGrafter"/>
</dbReference>
<proteinExistence type="predicted"/>
<dbReference type="Pfam" id="PF00515">
    <property type="entry name" value="TPR_1"/>
    <property type="match status" value="1"/>
</dbReference>
<keyword evidence="1" id="KW-0677">Repeat</keyword>
<dbReference type="PANTHER" id="PTHR44858:SF1">
    <property type="entry name" value="UDP-N-ACETYLGLUCOSAMINE--PEPTIDE N-ACETYLGLUCOSAMINYLTRANSFERASE SPINDLY-RELATED"/>
    <property type="match status" value="1"/>
</dbReference>
<dbReference type="SUPFAM" id="SSF48452">
    <property type="entry name" value="TPR-like"/>
    <property type="match status" value="1"/>
</dbReference>
<evidence type="ECO:0000313" key="5">
    <source>
        <dbReference type="Proteomes" id="UP000197446"/>
    </source>
</evidence>
<dbReference type="InterPro" id="IPR011990">
    <property type="entry name" value="TPR-like_helical_dom_sf"/>
</dbReference>
<feature type="repeat" description="TPR" evidence="3">
    <location>
        <begin position="222"/>
        <end position="255"/>
    </location>
</feature>
<dbReference type="Proteomes" id="UP000197446">
    <property type="component" value="Unassembled WGS sequence"/>
</dbReference>
<evidence type="ECO:0000313" key="4">
    <source>
        <dbReference type="EMBL" id="OWR02024.1"/>
    </source>
</evidence>
<dbReference type="Pfam" id="PF13181">
    <property type="entry name" value="TPR_8"/>
    <property type="match status" value="1"/>
</dbReference>
<dbReference type="Pfam" id="PF13759">
    <property type="entry name" value="2OG-FeII_Oxy_5"/>
    <property type="match status" value="1"/>
</dbReference>
<dbReference type="SMART" id="SM00028">
    <property type="entry name" value="TPR"/>
    <property type="match status" value="10"/>
</dbReference>
<dbReference type="InterPro" id="IPR012668">
    <property type="entry name" value="CHP02466"/>
</dbReference>
<dbReference type="Gene3D" id="2.60.120.620">
    <property type="entry name" value="q2cbj1_9rhob like domain"/>
    <property type="match status" value="1"/>
</dbReference>
<organism evidence="4 5">
    <name type="scientific">Roseateles puraquae</name>
    <dbReference type="NCBI Taxonomy" id="431059"/>
    <lineage>
        <taxon>Bacteria</taxon>
        <taxon>Pseudomonadati</taxon>
        <taxon>Pseudomonadota</taxon>
        <taxon>Betaproteobacteria</taxon>
        <taxon>Burkholderiales</taxon>
        <taxon>Sphaerotilaceae</taxon>
        <taxon>Roseateles</taxon>
    </lineage>
</organism>
<dbReference type="Pfam" id="PF14559">
    <property type="entry name" value="TPR_19"/>
    <property type="match status" value="1"/>
</dbReference>
<protein>
    <submittedName>
        <fullName evidence="4">Uncharacterized protein</fullName>
    </submittedName>
</protein>
<gene>
    <name evidence="4" type="ORF">CDO81_22125</name>
</gene>
<accession>A0A254N2Q3</accession>
<comment type="caution">
    <text evidence="4">The sequence shown here is derived from an EMBL/GenBank/DDBJ whole genome shotgun (WGS) entry which is preliminary data.</text>
</comment>
<feature type="repeat" description="TPR" evidence="3">
    <location>
        <begin position="120"/>
        <end position="153"/>
    </location>
</feature>
<name>A0A254N2Q3_9BURK</name>
<dbReference type="GO" id="GO:0009279">
    <property type="term" value="C:cell outer membrane"/>
    <property type="evidence" value="ECO:0007669"/>
    <property type="project" value="TreeGrafter"/>
</dbReference>